<dbReference type="AlphaFoldDB" id="A0A1H0VKG9"/>
<dbReference type="Pfam" id="PF03788">
    <property type="entry name" value="LrgA"/>
    <property type="match status" value="1"/>
</dbReference>
<gene>
    <name evidence="7" type="ORF">SAMN05216565_10742</name>
</gene>
<dbReference type="EMBL" id="FNJU01000007">
    <property type="protein sequence ID" value="SDP79089.1"/>
    <property type="molecule type" value="Genomic_DNA"/>
</dbReference>
<keyword evidence="8" id="KW-1185">Reference proteome</keyword>
<feature type="transmembrane region" description="Helical" evidence="6">
    <location>
        <begin position="90"/>
        <end position="114"/>
    </location>
</feature>
<organism evidence="7 8">
    <name type="scientific">Litchfieldia salsa</name>
    <dbReference type="NCBI Taxonomy" id="930152"/>
    <lineage>
        <taxon>Bacteria</taxon>
        <taxon>Bacillati</taxon>
        <taxon>Bacillota</taxon>
        <taxon>Bacilli</taxon>
        <taxon>Bacillales</taxon>
        <taxon>Bacillaceae</taxon>
        <taxon>Litchfieldia</taxon>
    </lineage>
</organism>
<feature type="transmembrane region" description="Helical" evidence="6">
    <location>
        <begin position="29"/>
        <end position="47"/>
    </location>
</feature>
<keyword evidence="2" id="KW-1003">Cell membrane</keyword>
<evidence type="ECO:0000313" key="8">
    <source>
        <dbReference type="Proteomes" id="UP000199159"/>
    </source>
</evidence>
<keyword evidence="5 6" id="KW-0472">Membrane</keyword>
<keyword evidence="4 6" id="KW-1133">Transmembrane helix</keyword>
<evidence type="ECO:0000313" key="7">
    <source>
        <dbReference type="EMBL" id="SDP79089.1"/>
    </source>
</evidence>
<keyword evidence="3 6" id="KW-0812">Transmembrane</keyword>
<evidence type="ECO:0000256" key="4">
    <source>
        <dbReference type="ARBA" id="ARBA00022989"/>
    </source>
</evidence>
<dbReference type="STRING" id="930152.SAMN05216565_10742"/>
<dbReference type="InterPro" id="IPR005538">
    <property type="entry name" value="LrgA/CidA"/>
</dbReference>
<dbReference type="Proteomes" id="UP000199159">
    <property type="component" value="Unassembled WGS sequence"/>
</dbReference>
<feature type="transmembrane region" description="Helical" evidence="6">
    <location>
        <begin position="59"/>
        <end position="78"/>
    </location>
</feature>
<proteinExistence type="predicted"/>
<dbReference type="PANTHER" id="PTHR33931">
    <property type="entry name" value="HOLIN-LIKE PROTEIN CIDA-RELATED"/>
    <property type="match status" value="1"/>
</dbReference>
<accession>A0A1H0VKG9</accession>
<name>A0A1H0VKG9_9BACI</name>
<evidence type="ECO:0000256" key="6">
    <source>
        <dbReference type="SAM" id="Phobius"/>
    </source>
</evidence>
<dbReference type="GO" id="GO:0005886">
    <property type="term" value="C:plasma membrane"/>
    <property type="evidence" value="ECO:0007669"/>
    <property type="project" value="UniProtKB-SubCell"/>
</dbReference>
<evidence type="ECO:0000256" key="5">
    <source>
        <dbReference type="ARBA" id="ARBA00023136"/>
    </source>
</evidence>
<reference evidence="8" key="1">
    <citation type="submission" date="2016-10" db="EMBL/GenBank/DDBJ databases">
        <authorList>
            <person name="Varghese N."/>
            <person name="Submissions S."/>
        </authorList>
    </citation>
    <scope>NUCLEOTIDE SEQUENCE [LARGE SCALE GENOMIC DNA]</scope>
    <source>
        <strain evidence="8">IBRC-M10078</strain>
    </source>
</reference>
<dbReference type="RefSeq" id="WP_090856038.1">
    <property type="nucleotide sequence ID" value="NZ_FNJU01000007.1"/>
</dbReference>
<dbReference type="OrthoDB" id="3176438at2"/>
<protein>
    <submittedName>
        <fullName evidence="7">Holin-like protein</fullName>
    </submittedName>
</protein>
<evidence type="ECO:0000256" key="1">
    <source>
        <dbReference type="ARBA" id="ARBA00004651"/>
    </source>
</evidence>
<evidence type="ECO:0000256" key="2">
    <source>
        <dbReference type="ARBA" id="ARBA00022475"/>
    </source>
</evidence>
<sequence>MRNMLFILLQLFILTVIYTGSNYIVKLTHLPIPGNVLGMIILYVCLIKRIIKVEYIEKAALYLIKHLALFFVPFAVGLMNYGDLILMSGFQLLVMIVGSTVIGLAVTSGLTQYLSAKEAHKHERSRSNSI</sequence>
<comment type="subcellular location">
    <subcellularLocation>
        <location evidence="1">Cell membrane</location>
        <topology evidence="1">Multi-pass membrane protein</topology>
    </subcellularLocation>
</comment>
<dbReference type="PANTHER" id="PTHR33931:SF2">
    <property type="entry name" value="HOLIN-LIKE PROTEIN CIDA"/>
    <property type="match status" value="1"/>
</dbReference>
<evidence type="ECO:0000256" key="3">
    <source>
        <dbReference type="ARBA" id="ARBA00022692"/>
    </source>
</evidence>